<proteinExistence type="inferred from homology"/>
<name>A0A0T5NNV9_9RHOB</name>
<dbReference type="Proteomes" id="UP000051295">
    <property type="component" value="Unassembled WGS sequence"/>
</dbReference>
<dbReference type="PROSITE" id="PS51892">
    <property type="entry name" value="SUBTILASE"/>
    <property type="match status" value="1"/>
</dbReference>
<dbReference type="InterPro" id="IPR000209">
    <property type="entry name" value="Peptidase_S8/S53_dom"/>
</dbReference>
<feature type="active site" description="Charge relay system" evidence="5">
    <location>
        <position position="369"/>
    </location>
</feature>
<feature type="active site" description="Charge relay system" evidence="5">
    <location>
        <position position="181"/>
    </location>
</feature>
<evidence type="ECO:0000256" key="3">
    <source>
        <dbReference type="ARBA" id="ARBA00022801"/>
    </source>
</evidence>
<dbReference type="InterPro" id="IPR036852">
    <property type="entry name" value="Peptidase_S8/S53_dom_sf"/>
</dbReference>
<keyword evidence="4 5" id="KW-0720">Serine protease</keyword>
<dbReference type="STRING" id="1641875.XM53_20730"/>
<comment type="caution">
    <text evidence="8">The sequence shown here is derived from an EMBL/GenBank/DDBJ whole genome shotgun (WGS) entry which is preliminary data.</text>
</comment>
<dbReference type="CDD" id="cd05561">
    <property type="entry name" value="Peptidases_S8_4"/>
    <property type="match status" value="1"/>
</dbReference>
<organism evidence="8 9">
    <name type="scientific">Roseovarius atlanticus</name>
    <dbReference type="NCBI Taxonomy" id="1641875"/>
    <lineage>
        <taxon>Bacteria</taxon>
        <taxon>Pseudomonadati</taxon>
        <taxon>Pseudomonadota</taxon>
        <taxon>Alphaproteobacteria</taxon>
        <taxon>Rhodobacterales</taxon>
        <taxon>Roseobacteraceae</taxon>
        <taxon>Roseovarius</taxon>
    </lineage>
</organism>
<feature type="compositionally biased region" description="Acidic residues" evidence="6">
    <location>
        <begin position="26"/>
        <end position="45"/>
    </location>
</feature>
<dbReference type="PANTHER" id="PTHR43806:SF11">
    <property type="entry name" value="CEREVISIN-RELATED"/>
    <property type="match status" value="1"/>
</dbReference>
<dbReference type="GO" id="GO:0004252">
    <property type="term" value="F:serine-type endopeptidase activity"/>
    <property type="evidence" value="ECO:0007669"/>
    <property type="project" value="UniProtKB-UniRule"/>
</dbReference>
<evidence type="ECO:0000256" key="2">
    <source>
        <dbReference type="ARBA" id="ARBA00022670"/>
    </source>
</evidence>
<protein>
    <recommendedName>
        <fullName evidence="7">Peptidase S8/S53 domain-containing protein</fullName>
    </recommendedName>
</protein>
<comment type="similarity">
    <text evidence="1 5">Belongs to the peptidase S8 family.</text>
</comment>
<evidence type="ECO:0000313" key="9">
    <source>
        <dbReference type="Proteomes" id="UP000051295"/>
    </source>
</evidence>
<dbReference type="PATRIC" id="fig|1641875.4.peg.3215"/>
<dbReference type="EMBL" id="LAXJ01000030">
    <property type="protein sequence ID" value="KRS10524.1"/>
    <property type="molecule type" value="Genomic_DNA"/>
</dbReference>
<accession>A0A0T5NNV9</accession>
<dbReference type="PANTHER" id="PTHR43806">
    <property type="entry name" value="PEPTIDASE S8"/>
    <property type="match status" value="1"/>
</dbReference>
<dbReference type="SUPFAM" id="SSF52743">
    <property type="entry name" value="Subtilisin-like"/>
    <property type="match status" value="1"/>
</dbReference>
<feature type="domain" description="Peptidase S8/S53" evidence="7">
    <location>
        <begin position="173"/>
        <end position="417"/>
    </location>
</feature>
<evidence type="ECO:0000256" key="6">
    <source>
        <dbReference type="SAM" id="MobiDB-lite"/>
    </source>
</evidence>
<evidence type="ECO:0000256" key="1">
    <source>
        <dbReference type="ARBA" id="ARBA00011073"/>
    </source>
</evidence>
<dbReference type="GO" id="GO:0006508">
    <property type="term" value="P:proteolysis"/>
    <property type="evidence" value="ECO:0007669"/>
    <property type="project" value="UniProtKB-KW"/>
</dbReference>
<keyword evidence="3 5" id="KW-0378">Hydrolase</keyword>
<dbReference type="Gene3D" id="3.40.50.200">
    <property type="entry name" value="Peptidase S8/S53 domain"/>
    <property type="match status" value="1"/>
</dbReference>
<dbReference type="PROSITE" id="PS00138">
    <property type="entry name" value="SUBTILASE_SER"/>
    <property type="match status" value="1"/>
</dbReference>
<sequence>MALFVGVFCTVVPMVTSEAGQHAAWADDDDDDDGNSYDDDDDDDDGARQRRAATTVPRPPAPPPPGFAANEIVALALTEGDLATLTAQGFSVIEEVEVPGIAVTSRRLGIPGNISLSEARDTVRALASGQEADFNHYYRSEEGFPEECSGAECPARRAIGWPRMPDRETACARTVTIGMIDTGINEQHETFASARLDVIRLARSDLDPSRAVHGTAVAALLVGDPMTRSPGLVPGSQLIAVDAFHRVGSDERSDAFTLIEALGLLSEAQVDILNLSLAGPPNTVLEELIDRLVFDFDIVIVSAVGNLGPNAQPAYPAAYDPVVAVTAVDRDGAVYRRAVQGTHVDLAAPGVNVWTAASVSGARWKTGTSFAVPFVTAAAAILRELRPELTAREIEAELRQRAQDRGEPGPDSVFGAGLLSIEGLCENQS</sequence>
<keyword evidence="9" id="KW-1185">Reference proteome</keyword>
<feature type="active site" description="Charge relay system" evidence="5">
    <location>
        <position position="213"/>
    </location>
</feature>
<evidence type="ECO:0000313" key="8">
    <source>
        <dbReference type="EMBL" id="KRS10524.1"/>
    </source>
</evidence>
<dbReference type="PRINTS" id="PR00723">
    <property type="entry name" value="SUBTILISIN"/>
</dbReference>
<keyword evidence="2 5" id="KW-0645">Protease</keyword>
<dbReference type="Pfam" id="PF00082">
    <property type="entry name" value="Peptidase_S8"/>
    <property type="match status" value="1"/>
</dbReference>
<dbReference type="InterPro" id="IPR015500">
    <property type="entry name" value="Peptidase_S8_subtilisin-rel"/>
</dbReference>
<dbReference type="InterPro" id="IPR023828">
    <property type="entry name" value="Peptidase_S8_Ser-AS"/>
</dbReference>
<reference evidence="8 9" key="1">
    <citation type="submission" date="2015-04" db="EMBL/GenBank/DDBJ databases">
        <title>The draft genome sequence of Roseovarius sp.R12b.</title>
        <authorList>
            <person name="Li G."/>
            <person name="Lai Q."/>
            <person name="Shao Z."/>
            <person name="Yan P."/>
        </authorList>
    </citation>
    <scope>NUCLEOTIDE SEQUENCE [LARGE SCALE GENOMIC DNA]</scope>
    <source>
        <strain evidence="8 9">R12B</strain>
    </source>
</reference>
<feature type="region of interest" description="Disordered" evidence="6">
    <location>
        <begin position="20"/>
        <end position="67"/>
    </location>
</feature>
<gene>
    <name evidence="8" type="ORF">XM53_20730</name>
</gene>
<evidence type="ECO:0000256" key="4">
    <source>
        <dbReference type="ARBA" id="ARBA00022825"/>
    </source>
</evidence>
<dbReference type="InterPro" id="IPR050131">
    <property type="entry name" value="Peptidase_S8_subtilisin-like"/>
</dbReference>
<dbReference type="AlphaFoldDB" id="A0A0T5NNV9"/>
<evidence type="ECO:0000259" key="7">
    <source>
        <dbReference type="Pfam" id="PF00082"/>
    </source>
</evidence>
<feature type="compositionally biased region" description="Pro residues" evidence="6">
    <location>
        <begin position="57"/>
        <end position="66"/>
    </location>
</feature>
<evidence type="ECO:0000256" key="5">
    <source>
        <dbReference type="PROSITE-ProRule" id="PRU01240"/>
    </source>
</evidence>